<evidence type="ECO:0000313" key="6">
    <source>
        <dbReference type="Proteomes" id="UP000078390"/>
    </source>
</evidence>
<organism evidence="5 6">
    <name type="scientific">Thermosulfurimonas dismutans</name>
    <dbReference type="NCBI Taxonomy" id="999894"/>
    <lineage>
        <taxon>Bacteria</taxon>
        <taxon>Pseudomonadati</taxon>
        <taxon>Thermodesulfobacteriota</taxon>
        <taxon>Thermodesulfobacteria</taxon>
        <taxon>Thermodesulfobacteriales</taxon>
        <taxon>Thermodesulfobacteriaceae</taxon>
        <taxon>Thermosulfurimonas</taxon>
    </lineage>
</organism>
<dbReference type="InterPro" id="IPR000644">
    <property type="entry name" value="CBS_dom"/>
</dbReference>
<dbReference type="GO" id="GO:0005886">
    <property type="term" value="C:plasma membrane"/>
    <property type="evidence" value="ECO:0007669"/>
    <property type="project" value="TreeGrafter"/>
</dbReference>
<reference evidence="5 6" key="1">
    <citation type="submission" date="2016-04" db="EMBL/GenBank/DDBJ databases">
        <title>Genome analysis of Thermosulfurimonas dismutans, the first thermophilic sulfur-disproportionating bacterium of the phylum Thermodesulfobacteria.</title>
        <authorList>
            <person name="Mardanov A.V."/>
            <person name="Beletsky A.V."/>
            <person name="Kadnikov V.V."/>
            <person name="Slobodkin A.I."/>
            <person name="Ravin N.V."/>
        </authorList>
    </citation>
    <scope>NUCLEOTIDE SEQUENCE [LARGE SCALE GENOMIC DNA]</scope>
    <source>
        <strain evidence="5 6">S95</strain>
    </source>
</reference>
<dbReference type="Pfam" id="PF00571">
    <property type="entry name" value="CBS"/>
    <property type="match status" value="1"/>
</dbReference>
<dbReference type="Gene3D" id="3.90.1280.20">
    <property type="match status" value="1"/>
</dbReference>
<dbReference type="InterPro" id="IPR005170">
    <property type="entry name" value="Transptr-assoc_dom"/>
</dbReference>
<dbReference type="InterPro" id="IPR036318">
    <property type="entry name" value="FAD-bd_PCMH-like_sf"/>
</dbReference>
<dbReference type="Gene3D" id="3.30.465.10">
    <property type="match status" value="1"/>
</dbReference>
<dbReference type="SUPFAM" id="SSF56176">
    <property type="entry name" value="FAD-binding/transporter-associated domain-like"/>
    <property type="match status" value="1"/>
</dbReference>
<evidence type="ECO:0000313" key="5">
    <source>
        <dbReference type="EMBL" id="OAQ19759.1"/>
    </source>
</evidence>
<evidence type="ECO:0000259" key="4">
    <source>
        <dbReference type="PROSITE" id="PS51371"/>
    </source>
</evidence>
<dbReference type="InterPro" id="IPR016169">
    <property type="entry name" value="FAD-bd_PCMH_sub2"/>
</dbReference>
<comment type="caution">
    <text evidence="5">The sequence shown here is derived from an EMBL/GenBank/DDBJ whole genome shotgun (WGS) entry which is preliminary data.</text>
</comment>
<dbReference type="AlphaFoldDB" id="A0A179D220"/>
<keyword evidence="1" id="KW-0677">Repeat</keyword>
<protein>
    <submittedName>
        <fullName evidence="5">CBS domain-containing protein</fullName>
    </submittedName>
</protein>
<dbReference type="EMBL" id="LWLG01000046">
    <property type="protein sequence ID" value="OAQ19759.1"/>
    <property type="molecule type" value="Genomic_DNA"/>
</dbReference>
<accession>A0A179D220</accession>
<feature type="domain" description="CBS" evidence="4">
    <location>
        <begin position="19"/>
        <end position="79"/>
    </location>
</feature>
<keyword evidence="2 3" id="KW-0129">CBS domain</keyword>
<dbReference type="Proteomes" id="UP000078390">
    <property type="component" value="Unassembled WGS sequence"/>
</dbReference>
<proteinExistence type="predicted"/>
<gene>
    <name evidence="5" type="ORF">TDIS_2150</name>
</gene>
<dbReference type="PANTHER" id="PTHR22777:SF17">
    <property type="entry name" value="UPF0053 PROTEIN SLL0260"/>
    <property type="match status" value="1"/>
</dbReference>
<dbReference type="GO" id="GO:0050660">
    <property type="term" value="F:flavin adenine dinucleotide binding"/>
    <property type="evidence" value="ECO:0007669"/>
    <property type="project" value="InterPro"/>
</dbReference>
<evidence type="ECO:0000256" key="2">
    <source>
        <dbReference type="ARBA" id="ARBA00023122"/>
    </source>
</evidence>
<dbReference type="STRING" id="999894.TDIS_2150"/>
<evidence type="ECO:0000256" key="3">
    <source>
        <dbReference type="PROSITE-ProRule" id="PRU00703"/>
    </source>
</evidence>
<dbReference type="PROSITE" id="PS51371">
    <property type="entry name" value="CBS"/>
    <property type="match status" value="1"/>
</dbReference>
<sequence length="124" mass="14205">MSLKDLASHFGQDFRLKELVRLAYVIPESLKVREALKGFRDRGESVALVIDELGSLSGMIRLKDLLEFLFPVKRIGFPEDREGWYHVNPETPIEEIERVLKIELPRGDFETLAGLITDKLGRLP</sequence>
<dbReference type="PANTHER" id="PTHR22777">
    <property type="entry name" value="HEMOLYSIN-RELATED"/>
    <property type="match status" value="1"/>
</dbReference>
<dbReference type="InterPro" id="IPR046342">
    <property type="entry name" value="CBS_dom_sf"/>
</dbReference>
<evidence type="ECO:0000256" key="1">
    <source>
        <dbReference type="ARBA" id="ARBA00022737"/>
    </source>
</evidence>
<name>A0A179D220_9BACT</name>
<dbReference type="SUPFAM" id="SSF54631">
    <property type="entry name" value="CBS-domain pair"/>
    <property type="match status" value="1"/>
</dbReference>
<dbReference type="Pfam" id="PF03471">
    <property type="entry name" value="CorC_HlyC"/>
    <property type="match status" value="1"/>
</dbReference>
<dbReference type="OrthoDB" id="9798188at2"/>
<keyword evidence="6" id="KW-1185">Reference proteome</keyword>